<dbReference type="Proteomes" id="UP000887576">
    <property type="component" value="Unplaced"/>
</dbReference>
<name>A0AC34PX68_9BILA</name>
<sequence length="115" mass="13785">MAYRQQVLALYRKIIKIGKTWEATNPAETEIERKYILETTREKFRQNKSEKDPEEILKFLNETEKRILIAQHYKNPYERPEYLPPATSYQVNVAQKQFKIRKPKIGKWIEGDDGK</sequence>
<dbReference type="WBParaSite" id="JU765_v2.g10715.t1">
    <property type="protein sequence ID" value="JU765_v2.g10715.t1"/>
    <property type="gene ID" value="JU765_v2.g10715"/>
</dbReference>
<reference evidence="2" key="1">
    <citation type="submission" date="2022-11" db="UniProtKB">
        <authorList>
            <consortium name="WormBaseParasite"/>
        </authorList>
    </citation>
    <scope>IDENTIFICATION</scope>
</reference>
<evidence type="ECO:0000313" key="1">
    <source>
        <dbReference type="Proteomes" id="UP000887576"/>
    </source>
</evidence>
<accession>A0AC34PX68</accession>
<evidence type="ECO:0000313" key="2">
    <source>
        <dbReference type="WBParaSite" id="JU765_v2.g10715.t1"/>
    </source>
</evidence>
<protein>
    <submittedName>
        <fullName evidence="2">Complex 1 LYR protein domain-containing protein</fullName>
    </submittedName>
</protein>
<proteinExistence type="predicted"/>
<organism evidence="1 2">
    <name type="scientific">Panagrolaimus sp. JU765</name>
    <dbReference type="NCBI Taxonomy" id="591449"/>
    <lineage>
        <taxon>Eukaryota</taxon>
        <taxon>Metazoa</taxon>
        <taxon>Ecdysozoa</taxon>
        <taxon>Nematoda</taxon>
        <taxon>Chromadorea</taxon>
        <taxon>Rhabditida</taxon>
        <taxon>Tylenchina</taxon>
        <taxon>Panagrolaimomorpha</taxon>
        <taxon>Panagrolaimoidea</taxon>
        <taxon>Panagrolaimidae</taxon>
        <taxon>Panagrolaimus</taxon>
    </lineage>
</organism>